<dbReference type="RefSeq" id="WP_344973341.1">
    <property type="nucleotide sequence ID" value="NZ_BAABFN010000001.1"/>
</dbReference>
<dbReference type="InterPro" id="IPR024250">
    <property type="entry name" value="DUF2711"/>
</dbReference>
<gene>
    <name evidence="1" type="ORF">GCM10023143_00030</name>
</gene>
<organism evidence="1 2">
    <name type="scientific">Compostibacter hankyongensis</name>
    <dbReference type="NCBI Taxonomy" id="1007089"/>
    <lineage>
        <taxon>Bacteria</taxon>
        <taxon>Pseudomonadati</taxon>
        <taxon>Bacteroidota</taxon>
        <taxon>Chitinophagia</taxon>
        <taxon>Chitinophagales</taxon>
        <taxon>Chitinophagaceae</taxon>
        <taxon>Compostibacter</taxon>
    </lineage>
</organism>
<dbReference type="Proteomes" id="UP001501207">
    <property type="component" value="Unassembled WGS sequence"/>
</dbReference>
<sequence length="230" mass="27083">MITEIDKKLLATELEEPILSFFEGVFTDCFIILHPFYKEVFADHYNELQNYELTYPLIERVTWSQVIKQTGIKNKDRLALTITYPSLNDNFRKMVGSEWNEFHPFLKENHILEPSWAEDKIPEDVLLRFLNFLLEMGHTDIKVGHWPEYMGEEIELVKLTGENKFDLAVKLANRNFVYSLEKDCCLKLPYHDSPYSLLLTNGIAANEIAARLNYEGFKANQETNIYWYIQ</sequence>
<reference evidence="2" key="1">
    <citation type="journal article" date="2019" name="Int. J. Syst. Evol. Microbiol.">
        <title>The Global Catalogue of Microorganisms (GCM) 10K type strain sequencing project: providing services to taxonomists for standard genome sequencing and annotation.</title>
        <authorList>
            <consortium name="The Broad Institute Genomics Platform"/>
            <consortium name="The Broad Institute Genome Sequencing Center for Infectious Disease"/>
            <person name="Wu L."/>
            <person name="Ma J."/>
        </authorList>
    </citation>
    <scope>NUCLEOTIDE SEQUENCE [LARGE SCALE GENOMIC DNA]</scope>
    <source>
        <strain evidence="2">JCM 17664</strain>
    </source>
</reference>
<name>A0ABP8FBF5_9BACT</name>
<evidence type="ECO:0008006" key="3">
    <source>
        <dbReference type="Google" id="ProtNLM"/>
    </source>
</evidence>
<evidence type="ECO:0000313" key="2">
    <source>
        <dbReference type="Proteomes" id="UP001501207"/>
    </source>
</evidence>
<comment type="caution">
    <text evidence="1">The sequence shown here is derived from an EMBL/GenBank/DDBJ whole genome shotgun (WGS) entry which is preliminary data.</text>
</comment>
<protein>
    <recommendedName>
        <fullName evidence="3">DUF2711 family protein</fullName>
    </recommendedName>
</protein>
<accession>A0ABP8FBF5</accession>
<dbReference type="Pfam" id="PF10924">
    <property type="entry name" value="DUF2711"/>
    <property type="match status" value="1"/>
</dbReference>
<evidence type="ECO:0000313" key="1">
    <source>
        <dbReference type="EMBL" id="GAA4299616.1"/>
    </source>
</evidence>
<proteinExistence type="predicted"/>
<dbReference type="EMBL" id="BAABFN010000001">
    <property type="protein sequence ID" value="GAA4299616.1"/>
    <property type="molecule type" value="Genomic_DNA"/>
</dbReference>
<keyword evidence="2" id="KW-1185">Reference proteome</keyword>